<evidence type="ECO:0000313" key="3">
    <source>
        <dbReference type="Proteomes" id="UP000807504"/>
    </source>
</evidence>
<dbReference type="InterPro" id="IPR036865">
    <property type="entry name" value="CRAL-TRIO_dom_sf"/>
</dbReference>
<dbReference type="Gene3D" id="1.10.8.20">
    <property type="entry name" value="N-terminal domain of phosphatidylinositol transfer protein sec14p"/>
    <property type="match status" value="1"/>
</dbReference>
<dbReference type="SUPFAM" id="SSF52087">
    <property type="entry name" value="CRAL/TRIO domain"/>
    <property type="match status" value="1"/>
</dbReference>
<dbReference type="PRINTS" id="PR00180">
    <property type="entry name" value="CRETINALDHBP"/>
</dbReference>
<reference evidence="2" key="2">
    <citation type="submission" date="2020-06" db="EMBL/GenBank/DDBJ databases">
        <authorList>
            <person name="Sheffer M."/>
        </authorList>
    </citation>
    <scope>NUCLEOTIDE SEQUENCE</scope>
</reference>
<dbReference type="GO" id="GO:1902936">
    <property type="term" value="F:phosphatidylinositol bisphosphate binding"/>
    <property type="evidence" value="ECO:0007669"/>
    <property type="project" value="TreeGrafter"/>
</dbReference>
<dbReference type="EMBL" id="JABXBU010002072">
    <property type="protein sequence ID" value="KAF8778847.1"/>
    <property type="molecule type" value="Genomic_DNA"/>
</dbReference>
<dbReference type="InterPro" id="IPR036273">
    <property type="entry name" value="CRAL/TRIO_N_dom_sf"/>
</dbReference>
<organism evidence="2 3">
    <name type="scientific">Argiope bruennichi</name>
    <name type="common">Wasp spider</name>
    <name type="synonym">Aranea bruennichi</name>
    <dbReference type="NCBI Taxonomy" id="94029"/>
    <lineage>
        <taxon>Eukaryota</taxon>
        <taxon>Metazoa</taxon>
        <taxon>Ecdysozoa</taxon>
        <taxon>Arthropoda</taxon>
        <taxon>Chelicerata</taxon>
        <taxon>Arachnida</taxon>
        <taxon>Araneae</taxon>
        <taxon>Araneomorphae</taxon>
        <taxon>Entelegynae</taxon>
        <taxon>Araneoidea</taxon>
        <taxon>Araneidae</taxon>
        <taxon>Argiope</taxon>
    </lineage>
</organism>
<sequence>MMNHVRVEPQHVGQPTTSMRTRQIFLQNHRQSLRWISEEMKKKSAHQNRRCDAKMQKEISDRKCYPYHMDHLPDSFQQRALKEFNETPETRQVELKKLKDLLSADKFAAHIEFEEDFLQLFLRYRKYDSSKAFQAVRNFLSFRNTYSSIFQTIPDVHFKDNPSTRFTTVLPYRCPDGCAVVLHELRKWNPNELSLEHFKTIVLSSFLLPLRCPMTQISGFKIIYDFKDTNKRFRYCTPQNINIYYNAAFNCVPGRYKEIHCVNKSVILTAVWAVLKPFLSEKMRKRIFFHSNPEDLLNYFPSSTIPTQYGGSLDNHHDSELMQKLNEEFENYPHGGLPNYF</sequence>
<dbReference type="InterPro" id="IPR001251">
    <property type="entry name" value="CRAL-TRIO_dom"/>
</dbReference>
<comment type="caution">
    <text evidence="2">The sequence shown here is derived from an EMBL/GenBank/DDBJ whole genome shotgun (WGS) entry which is preliminary data.</text>
</comment>
<dbReference type="GO" id="GO:0016020">
    <property type="term" value="C:membrane"/>
    <property type="evidence" value="ECO:0007669"/>
    <property type="project" value="TreeGrafter"/>
</dbReference>
<dbReference type="AlphaFoldDB" id="A0A8T0ESX0"/>
<gene>
    <name evidence="2" type="ORF">HNY73_015532</name>
</gene>
<accession>A0A8T0ESX0</accession>
<dbReference type="SMART" id="SM00516">
    <property type="entry name" value="SEC14"/>
    <property type="match status" value="1"/>
</dbReference>
<evidence type="ECO:0000259" key="1">
    <source>
        <dbReference type="PROSITE" id="PS50191"/>
    </source>
</evidence>
<dbReference type="Gene3D" id="3.40.525.10">
    <property type="entry name" value="CRAL-TRIO lipid binding domain"/>
    <property type="match status" value="1"/>
</dbReference>
<dbReference type="PANTHER" id="PTHR10174:SF208">
    <property type="entry name" value="CRAL-TRIO DOMAIN-CONTAINING PROTEIN DDB_G0278031"/>
    <property type="match status" value="1"/>
</dbReference>
<dbReference type="PROSITE" id="PS50191">
    <property type="entry name" value="CRAL_TRIO"/>
    <property type="match status" value="1"/>
</dbReference>
<protein>
    <submittedName>
        <fullName evidence="2">Alpha-tocopherol transfer protein-like</fullName>
    </submittedName>
</protein>
<dbReference type="Proteomes" id="UP000807504">
    <property type="component" value="Unassembled WGS sequence"/>
</dbReference>
<evidence type="ECO:0000313" key="2">
    <source>
        <dbReference type="EMBL" id="KAF8778847.1"/>
    </source>
</evidence>
<dbReference type="SUPFAM" id="SSF46938">
    <property type="entry name" value="CRAL/TRIO N-terminal domain"/>
    <property type="match status" value="1"/>
</dbReference>
<proteinExistence type="predicted"/>
<dbReference type="CDD" id="cd00170">
    <property type="entry name" value="SEC14"/>
    <property type="match status" value="1"/>
</dbReference>
<dbReference type="Pfam" id="PF00650">
    <property type="entry name" value="CRAL_TRIO"/>
    <property type="match status" value="1"/>
</dbReference>
<feature type="domain" description="CRAL-TRIO" evidence="1">
    <location>
        <begin position="169"/>
        <end position="317"/>
    </location>
</feature>
<keyword evidence="3" id="KW-1185">Reference proteome</keyword>
<dbReference type="Gene3D" id="1.20.5.1200">
    <property type="entry name" value="Alpha-tocopherol transfer"/>
    <property type="match status" value="1"/>
</dbReference>
<dbReference type="PANTHER" id="PTHR10174">
    <property type="entry name" value="ALPHA-TOCOPHEROL TRANSFER PROTEIN-RELATED"/>
    <property type="match status" value="1"/>
</dbReference>
<reference evidence="2" key="1">
    <citation type="journal article" date="2020" name="bioRxiv">
        <title>Chromosome-level reference genome of the European wasp spider Argiope bruennichi: a resource for studies on range expansion and evolutionary adaptation.</title>
        <authorList>
            <person name="Sheffer M.M."/>
            <person name="Hoppe A."/>
            <person name="Krehenwinkel H."/>
            <person name="Uhl G."/>
            <person name="Kuss A.W."/>
            <person name="Jensen L."/>
            <person name="Jensen C."/>
            <person name="Gillespie R.G."/>
            <person name="Hoff K.J."/>
            <person name="Prost S."/>
        </authorList>
    </citation>
    <scope>NUCLEOTIDE SEQUENCE</scope>
</reference>
<name>A0A8T0ESX0_ARGBR</name>